<dbReference type="EMBL" id="CP111013">
    <property type="protein sequence ID" value="WAQ97684.1"/>
    <property type="molecule type" value="Genomic_DNA"/>
</dbReference>
<evidence type="ECO:0000313" key="2">
    <source>
        <dbReference type="EMBL" id="WAQ97684.1"/>
    </source>
</evidence>
<dbReference type="Proteomes" id="UP001164746">
    <property type="component" value="Chromosome 2"/>
</dbReference>
<proteinExistence type="predicted"/>
<dbReference type="InterPro" id="IPR011011">
    <property type="entry name" value="Znf_FYVE_PHD"/>
</dbReference>
<name>A0ABY7DMD4_MYAAR</name>
<feature type="region of interest" description="Disordered" evidence="1">
    <location>
        <begin position="590"/>
        <end position="695"/>
    </location>
</feature>
<evidence type="ECO:0000256" key="1">
    <source>
        <dbReference type="SAM" id="MobiDB-lite"/>
    </source>
</evidence>
<feature type="compositionally biased region" description="Polar residues" evidence="1">
    <location>
        <begin position="664"/>
        <end position="673"/>
    </location>
</feature>
<feature type="compositionally biased region" description="Polar residues" evidence="1">
    <location>
        <begin position="452"/>
        <end position="462"/>
    </location>
</feature>
<feature type="compositionally biased region" description="Polar residues" evidence="1">
    <location>
        <begin position="624"/>
        <end position="652"/>
    </location>
</feature>
<dbReference type="SUPFAM" id="SSF57903">
    <property type="entry name" value="FYVE/PHD zinc finger"/>
    <property type="match status" value="2"/>
</dbReference>
<dbReference type="CDD" id="cd15489">
    <property type="entry name" value="PHD_SF"/>
    <property type="match status" value="1"/>
</dbReference>
<accession>A0ABY7DMD4</accession>
<evidence type="ECO:0000313" key="3">
    <source>
        <dbReference type="Proteomes" id="UP001164746"/>
    </source>
</evidence>
<sequence>MALTRQSSSQLLSKLNQSHKNVDTEVYTTIGGTNYDLNVDKALLKKLHAAKRTDNVKIEHTNGGIVMTADTATFELLKAATLVYYRKKDSSEVTIEQSTDRGGNNIVQFTIRVNNKYTLNIYNTTSRILVNGKQQNIFINEDLDQIYEVCCSAKIDGQRINTDKLNQIFIEEIQKMQNVKIQENSDNSRPKGVKPNAKNNEDISCIKCQKNCLTRSVLCSTSEHWIHYRCAGLTEPDIRKIESDSNCNFQCGLCTQVASIIRPTKNKNPKSKKINIPQKKVESKSIVQNLLSEETTKDTVICLVCDKEVIDEEDVCDVCNEIYHERCLADIEHSAICPACLGLGEQAAITSQNPTIDLVLDTQCHTLMKSKDTQTEVTMKNPEENGQQLRQKEVNLKKLENQLKIREKEINEKNGHTAKLEKYIQKLESQNEELNRTLKTYEKRIDMLETKVNSNSTQSLPTNKKDNIDHHSDDSKLLQSIHDRVTSFILKQVDKQLEILDQKTPETCIPSPDCEITKVTIATEKQGSNSSTEKYKNVQNIDNVPENELTQGARGCDDTQVIQHPTLGDVTVQKNKLHLALAGPSIFYKNHSKRQQLPTRRTDKPWHSRASNQTRPEKEIITNLPENQTERTTLTQNATNDEQCSPRTTVQSPKDKGKEPIDEQSGSPNSTQRTPDDSSFLDEEWTLSPGTRLHR</sequence>
<gene>
    <name evidence="2" type="ORF">MAR_030374</name>
</gene>
<reference evidence="2" key="1">
    <citation type="submission" date="2022-11" db="EMBL/GenBank/DDBJ databases">
        <title>Centuries of genome instability and evolution in soft-shell clam transmissible cancer (bioRxiv).</title>
        <authorList>
            <person name="Hart S.F.M."/>
            <person name="Yonemitsu M.A."/>
            <person name="Giersch R.M."/>
            <person name="Beal B.F."/>
            <person name="Arriagada G."/>
            <person name="Davis B.W."/>
            <person name="Ostrander E.A."/>
            <person name="Goff S.P."/>
            <person name="Metzger M.J."/>
        </authorList>
    </citation>
    <scope>NUCLEOTIDE SEQUENCE</scope>
    <source>
        <strain evidence="2">MELC-2E11</strain>
        <tissue evidence="2">Siphon/mantle</tissue>
    </source>
</reference>
<feature type="region of interest" description="Disordered" evidence="1">
    <location>
        <begin position="452"/>
        <end position="472"/>
    </location>
</feature>
<protein>
    <submittedName>
        <fullName evidence="2">Uncharacterized protein</fullName>
    </submittedName>
</protein>
<organism evidence="2 3">
    <name type="scientific">Mya arenaria</name>
    <name type="common">Soft-shell clam</name>
    <dbReference type="NCBI Taxonomy" id="6604"/>
    <lineage>
        <taxon>Eukaryota</taxon>
        <taxon>Metazoa</taxon>
        <taxon>Spiralia</taxon>
        <taxon>Lophotrochozoa</taxon>
        <taxon>Mollusca</taxon>
        <taxon>Bivalvia</taxon>
        <taxon>Autobranchia</taxon>
        <taxon>Heteroconchia</taxon>
        <taxon>Euheterodonta</taxon>
        <taxon>Imparidentia</taxon>
        <taxon>Neoheterodontei</taxon>
        <taxon>Myida</taxon>
        <taxon>Myoidea</taxon>
        <taxon>Myidae</taxon>
        <taxon>Mya</taxon>
    </lineage>
</organism>
<feature type="compositionally biased region" description="Basic and acidic residues" evidence="1">
    <location>
        <begin position="463"/>
        <end position="472"/>
    </location>
</feature>
<keyword evidence="3" id="KW-1185">Reference proteome</keyword>